<evidence type="ECO:0000313" key="3">
    <source>
        <dbReference type="Proteomes" id="UP000006860"/>
    </source>
</evidence>
<dbReference type="OrthoDB" id="5504491at2"/>
<dbReference type="GO" id="GO:0050194">
    <property type="term" value="F:phosphonoacetaldehyde hydrolase activity"/>
    <property type="evidence" value="ECO:0007669"/>
    <property type="project" value="UniProtKB-EC"/>
</dbReference>
<dbReference type="GO" id="GO:0019700">
    <property type="term" value="P:organic phosphonate catabolic process"/>
    <property type="evidence" value="ECO:0007669"/>
    <property type="project" value="InterPro"/>
</dbReference>
<keyword evidence="2" id="KW-0378">Hydrolase</keyword>
<gene>
    <name evidence="2" type="ordered locus">Plabr_3876</name>
</gene>
<dbReference type="HOGENOM" id="CLU_045011_12_0_0"/>
<dbReference type="InterPro" id="IPR023214">
    <property type="entry name" value="HAD_sf"/>
</dbReference>
<dbReference type="InterPro" id="IPR023198">
    <property type="entry name" value="PGP-like_dom2"/>
</dbReference>
<dbReference type="EMBL" id="CP002546">
    <property type="protein sequence ID" value="ADY61455.1"/>
    <property type="molecule type" value="Genomic_DNA"/>
</dbReference>
<dbReference type="GO" id="GO:0005829">
    <property type="term" value="C:cytosol"/>
    <property type="evidence" value="ECO:0007669"/>
    <property type="project" value="TreeGrafter"/>
</dbReference>
<dbReference type="SUPFAM" id="SSF56784">
    <property type="entry name" value="HAD-like"/>
    <property type="match status" value="1"/>
</dbReference>
<dbReference type="SFLD" id="SFLDG01135">
    <property type="entry name" value="C1.5.6:_HAD__Beta-PGM__Phospha"/>
    <property type="match status" value="1"/>
</dbReference>
<dbReference type="SFLD" id="SFLDS00003">
    <property type="entry name" value="Haloacid_Dehalogenase"/>
    <property type="match status" value="1"/>
</dbReference>
<dbReference type="InterPro" id="IPR050155">
    <property type="entry name" value="HAD-like_hydrolase_sf"/>
</dbReference>
<dbReference type="SFLD" id="SFLDG01129">
    <property type="entry name" value="C1.5:_HAD__Beta-PGM__Phosphata"/>
    <property type="match status" value="1"/>
</dbReference>
<evidence type="ECO:0000313" key="2">
    <source>
        <dbReference type="EMBL" id="ADY61455.1"/>
    </source>
</evidence>
<dbReference type="Pfam" id="PF00702">
    <property type="entry name" value="Hydrolase"/>
    <property type="match status" value="1"/>
</dbReference>
<dbReference type="eggNOG" id="COG0637">
    <property type="taxonomic scope" value="Bacteria"/>
</dbReference>
<dbReference type="InterPro" id="IPR036412">
    <property type="entry name" value="HAD-like_sf"/>
</dbReference>
<dbReference type="AlphaFoldDB" id="F0STI6"/>
<keyword evidence="3" id="KW-1185">Reference proteome</keyword>
<proteinExistence type="inferred from homology"/>
<dbReference type="RefSeq" id="WP_013630172.1">
    <property type="nucleotide sequence ID" value="NC_015174.1"/>
</dbReference>
<dbReference type="Proteomes" id="UP000006860">
    <property type="component" value="Chromosome"/>
</dbReference>
<organism evidence="2 3">
    <name type="scientific">Rubinisphaera brasiliensis (strain ATCC 49424 / DSM 5305 / JCM 21570 / IAM 15109 / NBRC 103401 / IFAM 1448)</name>
    <name type="common">Planctomyces brasiliensis</name>
    <dbReference type="NCBI Taxonomy" id="756272"/>
    <lineage>
        <taxon>Bacteria</taxon>
        <taxon>Pseudomonadati</taxon>
        <taxon>Planctomycetota</taxon>
        <taxon>Planctomycetia</taxon>
        <taxon>Planctomycetales</taxon>
        <taxon>Planctomycetaceae</taxon>
        <taxon>Rubinisphaera</taxon>
    </lineage>
</organism>
<dbReference type="GO" id="GO:0008967">
    <property type="term" value="F:phosphoglycolate phosphatase activity"/>
    <property type="evidence" value="ECO:0007669"/>
    <property type="project" value="TreeGrafter"/>
</dbReference>
<dbReference type="NCBIfam" id="TIGR01549">
    <property type="entry name" value="HAD-SF-IA-v1"/>
    <property type="match status" value="1"/>
</dbReference>
<dbReference type="InterPro" id="IPR006439">
    <property type="entry name" value="HAD-SF_hydro_IA"/>
</dbReference>
<dbReference type="Gene3D" id="1.10.150.240">
    <property type="entry name" value="Putative phosphatase, domain 2"/>
    <property type="match status" value="1"/>
</dbReference>
<dbReference type="PANTHER" id="PTHR43434:SF19">
    <property type="entry name" value="PHOSPHONOACETALDEHYDE HYDROLASE"/>
    <property type="match status" value="1"/>
</dbReference>
<dbReference type="STRING" id="756272.Plabr_3876"/>
<dbReference type="InterPro" id="IPR006323">
    <property type="entry name" value="Phosphonoacetald_hydro"/>
</dbReference>
<evidence type="ECO:0000256" key="1">
    <source>
        <dbReference type="ARBA" id="ARBA00023270"/>
    </source>
</evidence>
<name>F0STI6_RUBBR</name>
<dbReference type="Gene3D" id="3.40.50.1000">
    <property type="entry name" value="HAD superfamily/HAD-like"/>
    <property type="match status" value="1"/>
</dbReference>
<dbReference type="GO" id="GO:0006281">
    <property type="term" value="P:DNA repair"/>
    <property type="evidence" value="ECO:0007669"/>
    <property type="project" value="TreeGrafter"/>
</dbReference>
<dbReference type="EC" id="3.11.1.1" evidence="2"/>
<dbReference type="PANTHER" id="PTHR43434">
    <property type="entry name" value="PHOSPHOGLYCOLATE PHOSPHATASE"/>
    <property type="match status" value="1"/>
</dbReference>
<dbReference type="HAMAP" id="MF_01375">
    <property type="entry name" value="PhnX"/>
    <property type="match status" value="1"/>
</dbReference>
<reference evidence="3" key="1">
    <citation type="submission" date="2011-02" db="EMBL/GenBank/DDBJ databases">
        <title>The complete genome of Planctomyces brasiliensis DSM 5305.</title>
        <authorList>
            <person name="Lucas S."/>
            <person name="Copeland A."/>
            <person name="Lapidus A."/>
            <person name="Bruce D."/>
            <person name="Goodwin L."/>
            <person name="Pitluck S."/>
            <person name="Kyrpides N."/>
            <person name="Mavromatis K."/>
            <person name="Pagani I."/>
            <person name="Ivanova N."/>
            <person name="Ovchinnikova G."/>
            <person name="Lu M."/>
            <person name="Detter J.C."/>
            <person name="Han C."/>
            <person name="Land M."/>
            <person name="Hauser L."/>
            <person name="Markowitz V."/>
            <person name="Cheng J.-F."/>
            <person name="Hugenholtz P."/>
            <person name="Woyke T."/>
            <person name="Wu D."/>
            <person name="Tindall B."/>
            <person name="Pomrenke H.G."/>
            <person name="Brambilla E."/>
            <person name="Klenk H.-P."/>
            <person name="Eisen J.A."/>
        </authorList>
    </citation>
    <scope>NUCLEOTIDE SEQUENCE [LARGE SCALE GENOMIC DNA]</scope>
    <source>
        <strain evidence="3">ATCC 49424 / DSM 5305 / JCM 21570 / NBRC 103401 / IFAM 1448</strain>
    </source>
</reference>
<dbReference type="KEGG" id="pbs:Plabr_3876"/>
<protein>
    <submittedName>
        <fullName evidence="2">Phosphonoacetaldehyde hydrolase</fullName>
        <ecNumber evidence="2">3.11.1.1</ecNumber>
    </submittedName>
</protein>
<dbReference type="NCBIfam" id="TIGR01422">
    <property type="entry name" value="phosphonatase"/>
    <property type="match status" value="1"/>
</dbReference>
<accession>F0STI6</accession>
<keyword evidence="1" id="KW-0704">Schiff base</keyword>
<sequence>MISSTSRIQLVIFDWAGTTIDFGSCAPAIAFQKLFQSHGVEVTEEQVRKPMGLNKREHLVAMLTESDIATQWKAVNGRVWTDDDVSQLYAEFVTFQMEALKENSQLVPGLLETAAWLRSRDILIGSTTGYFREAADTVLAAAQEQGFVPEGNVCAQDVSQGRPAPWMIYEIMHQLQVYPSANVLKVGDTVADIEAGQNAGCWSIGVCDSSSLAGLSFDDYRLASEEERTERRLHASKMFRDAGSHAVIDSISDLPRVIEQIDQALAGGNLPHIISSPAANSAVDLA</sequence>